<dbReference type="AlphaFoldDB" id="A0A507QTZ2"/>
<evidence type="ECO:0000256" key="4">
    <source>
        <dbReference type="ARBA" id="ARBA00022771"/>
    </source>
</evidence>
<evidence type="ECO:0000259" key="9">
    <source>
        <dbReference type="PROSITE" id="PS50157"/>
    </source>
</evidence>
<feature type="region of interest" description="Disordered" evidence="8">
    <location>
        <begin position="1"/>
        <end position="105"/>
    </location>
</feature>
<organism evidence="10 11">
    <name type="scientific">Monascus purpureus</name>
    <name type="common">Red mold</name>
    <name type="synonym">Monascus anka</name>
    <dbReference type="NCBI Taxonomy" id="5098"/>
    <lineage>
        <taxon>Eukaryota</taxon>
        <taxon>Fungi</taxon>
        <taxon>Dikarya</taxon>
        <taxon>Ascomycota</taxon>
        <taxon>Pezizomycotina</taxon>
        <taxon>Eurotiomycetes</taxon>
        <taxon>Eurotiomycetidae</taxon>
        <taxon>Eurotiales</taxon>
        <taxon>Aspergillaceae</taxon>
        <taxon>Monascus</taxon>
    </lineage>
</organism>
<comment type="caution">
    <text evidence="10">The sequence shown here is derived from an EMBL/GenBank/DDBJ whole genome shotgun (WGS) entry which is preliminary data.</text>
</comment>
<feature type="region of interest" description="Disordered" evidence="8">
    <location>
        <begin position="201"/>
        <end position="259"/>
    </location>
</feature>
<comment type="subcellular location">
    <subcellularLocation>
        <location evidence="1">Nucleus</location>
    </subcellularLocation>
</comment>
<feature type="compositionally biased region" description="Low complexity" evidence="8">
    <location>
        <begin position="32"/>
        <end position="42"/>
    </location>
</feature>
<feature type="domain" description="C2H2-type" evidence="9">
    <location>
        <begin position="149"/>
        <end position="176"/>
    </location>
</feature>
<dbReference type="GO" id="GO:0000981">
    <property type="term" value="F:DNA-binding transcription factor activity, RNA polymerase II-specific"/>
    <property type="evidence" value="ECO:0007669"/>
    <property type="project" value="TreeGrafter"/>
</dbReference>
<dbReference type="SUPFAM" id="SSF57667">
    <property type="entry name" value="beta-beta-alpha zinc fingers"/>
    <property type="match status" value="1"/>
</dbReference>
<feature type="domain" description="C2H2-type" evidence="9">
    <location>
        <begin position="177"/>
        <end position="207"/>
    </location>
</feature>
<gene>
    <name evidence="10" type="ORF">MPDQ_006667</name>
</gene>
<feature type="compositionally biased region" description="Polar residues" evidence="8">
    <location>
        <begin position="54"/>
        <end position="63"/>
    </location>
</feature>
<dbReference type="PROSITE" id="PS50157">
    <property type="entry name" value="ZINC_FINGER_C2H2_2"/>
    <property type="match status" value="2"/>
</dbReference>
<dbReference type="FunFam" id="3.30.160.60:FF:000201">
    <property type="entry name" value="C2H2 finger domain protein (Gli3)"/>
    <property type="match status" value="1"/>
</dbReference>
<sequence>MADSPGSPLSSINLEDDDSSREDIKYDPQRQSPSTPNTNMPPSKRRRTGVASWDCQTPLSSVQDDILPTSPSSTISSDTSGEIPNSPSTLALLGASQDDDYSGQGTDQVTVCRWEGCDAGDMGNMDDLVEHIRNEHVGGRQKKYLCEWVDCSRKGQTHASGYALRAHMRSHTREKPFYCTLPECDRSFTRSDALAKHMRTVHETEALRPSDPIPKLAAGSAASGKTQRIKLKLSQPSKDSSDTEQQSQQPPPPPSDLASDLTALEDFDLSEFGPELGFDAHELSLRPYDLYRLLRRQIHWAEQESVQLRAEWEHIRPKRQQAWRKKEAIFDDVMDAELRLFSAMVGTSEPNAEKNAHAPVVNTDLGESTEQQQREGEDAKLALSEGISA</sequence>
<dbReference type="STRING" id="5098.A0A507QTZ2"/>
<dbReference type="GO" id="GO:0005634">
    <property type="term" value="C:nucleus"/>
    <property type="evidence" value="ECO:0007669"/>
    <property type="project" value="UniProtKB-SubCell"/>
</dbReference>
<reference evidence="10 11" key="1">
    <citation type="submission" date="2019-06" db="EMBL/GenBank/DDBJ databases">
        <title>Wine fermentation using esterase from Monascus purpureus.</title>
        <authorList>
            <person name="Geng C."/>
            <person name="Zhang Y."/>
        </authorList>
    </citation>
    <scope>NUCLEOTIDE SEQUENCE [LARGE SCALE GENOMIC DNA]</scope>
    <source>
        <strain evidence="10">HQ1</strain>
    </source>
</reference>
<dbReference type="PANTHER" id="PTHR45718:SF4">
    <property type="entry name" value="TRANSCRIPTIONAL ACTIVATOR CUBITUS INTERRUPTUS"/>
    <property type="match status" value="1"/>
</dbReference>
<evidence type="ECO:0000256" key="5">
    <source>
        <dbReference type="ARBA" id="ARBA00022833"/>
    </source>
</evidence>
<dbReference type="InterPro" id="IPR013087">
    <property type="entry name" value="Znf_C2H2_type"/>
</dbReference>
<accession>A0A507QTZ2</accession>
<keyword evidence="11" id="KW-1185">Reference proteome</keyword>
<evidence type="ECO:0000313" key="10">
    <source>
        <dbReference type="EMBL" id="TQB72624.1"/>
    </source>
</evidence>
<dbReference type="EMBL" id="VIFY01000060">
    <property type="protein sequence ID" value="TQB72624.1"/>
    <property type="molecule type" value="Genomic_DNA"/>
</dbReference>
<dbReference type="InterPro" id="IPR056436">
    <property type="entry name" value="Znf-C2H2_ZIC1-5/GLI1-3-like"/>
</dbReference>
<evidence type="ECO:0000256" key="7">
    <source>
        <dbReference type="PROSITE-ProRule" id="PRU00042"/>
    </source>
</evidence>
<dbReference type="Pfam" id="PF00096">
    <property type="entry name" value="zf-C2H2"/>
    <property type="match status" value="1"/>
</dbReference>
<evidence type="ECO:0000313" key="11">
    <source>
        <dbReference type="Proteomes" id="UP000319663"/>
    </source>
</evidence>
<feature type="region of interest" description="Disordered" evidence="8">
    <location>
        <begin position="363"/>
        <end position="389"/>
    </location>
</feature>
<keyword evidence="4 7" id="KW-0863">Zinc-finger</keyword>
<dbReference type="SMART" id="SM00355">
    <property type="entry name" value="ZnF_C2H2"/>
    <property type="match status" value="3"/>
</dbReference>
<feature type="compositionally biased region" description="Low complexity" evidence="8">
    <location>
        <begin position="65"/>
        <end position="80"/>
    </location>
</feature>
<keyword evidence="2" id="KW-0479">Metal-binding</keyword>
<evidence type="ECO:0000256" key="3">
    <source>
        <dbReference type="ARBA" id="ARBA00022737"/>
    </source>
</evidence>
<dbReference type="GO" id="GO:0008270">
    <property type="term" value="F:zinc ion binding"/>
    <property type="evidence" value="ECO:0007669"/>
    <property type="project" value="UniProtKB-KW"/>
</dbReference>
<proteinExistence type="predicted"/>
<dbReference type="Pfam" id="PF23561">
    <property type="entry name" value="zf-C2H2_15"/>
    <property type="match status" value="1"/>
</dbReference>
<dbReference type="InterPro" id="IPR043359">
    <property type="entry name" value="GLI-like"/>
</dbReference>
<dbReference type="Gene3D" id="3.30.160.60">
    <property type="entry name" value="Classic Zinc Finger"/>
    <property type="match status" value="3"/>
</dbReference>
<protein>
    <recommendedName>
        <fullName evidence="9">C2H2-type domain-containing protein</fullName>
    </recommendedName>
</protein>
<keyword evidence="6" id="KW-0539">Nucleus</keyword>
<dbReference type="InterPro" id="IPR036236">
    <property type="entry name" value="Znf_C2H2_sf"/>
</dbReference>
<dbReference type="OrthoDB" id="3214149at2759"/>
<dbReference type="PROSITE" id="PS00028">
    <property type="entry name" value="ZINC_FINGER_C2H2_1"/>
    <property type="match status" value="1"/>
</dbReference>
<dbReference type="GO" id="GO:0000978">
    <property type="term" value="F:RNA polymerase II cis-regulatory region sequence-specific DNA binding"/>
    <property type="evidence" value="ECO:0007669"/>
    <property type="project" value="TreeGrafter"/>
</dbReference>
<keyword evidence="3" id="KW-0677">Repeat</keyword>
<dbReference type="PANTHER" id="PTHR45718">
    <property type="entry name" value="TRANSCRIPTIONAL ACTIVATOR CUBITUS INTERRUPTUS"/>
    <property type="match status" value="1"/>
</dbReference>
<evidence type="ECO:0000256" key="6">
    <source>
        <dbReference type="ARBA" id="ARBA00023242"/>
    </source>
</evidence>
<evidence type="ECO:0000256" key="8">
    <source>
        <dbReference type="SAM" id="MobiDB-lite"/>
    </source>
</evidence>
<dbReference type="Proteomes" id="UP000319663">
    <property type="component" value="Unassembled WGS sequence"/>
</dbReference>
<dbReference type="FunFam" id="3.30.160.60:FF:000031">
    <property type="entry name" value="GLI family zinc finger 3"/>
    <property type="match status" value="1"/>
</dbReference>
<evidence type="ECO:0000256" key="2">
    <source>
        <dbReference type="ARBA" id="ARBA00022723"/>
    </source>
</evidence>
<evidence type="ECO:0000256" key="1">
    <source>
        <dbReference type="ARBA" id="ARBA00004123"/>
    </source>
</evidence>
<keyword evidence="5" id="KW-0862">Zinc</keyword>
<name>A0A507QTZ2_MONPU</name>